<accession>A0A1F6V1D0</accession>
<evidence type="ECO:0000256" key="6">
    <source>
        <dbReference type="ARBA" id="ARBA00023136"/>
    </source>
</evidence>
<feature type="transmembrane region" description="Helical" evidence="7">
    <location>
        <begin position="216"/>
        <end position="242"/>
    </location>
</feature>
<dbReference type="InterPro" id="IPR035906">
    <property type="entry name" value="MetI-like_sf"/>
</dbReference>
<evidence type="ECO:0000256" key="7">
    <source>
        <dbReference type="RuleBase" id="RU363032"/>
    </source>
</evidence>
<gene>
    <name evidence="9" type="ORF">A2W18_10070</name>
</gene>
<proteinExistence type="inferred from homology"/>
<dbReference type="InterPro" id="IPR000515">
    <property type="entry name" value="MetI-like"/>
</dbReference>
<dbReference type="Pfam" id="PF00528">
    <property type="entry name" value="BPD_transp_1"/>
    <property type="match status" value="1"/>
</dbReference>
<dbReference type="GO" id="GO:0005886">
    <property type="term" value="C:plasma membrane"/>
    <property type="evidence" value="ECO:0007669"/>
    <property type="project" value="UniProtKB-SubCell"/>
</dbReference>
<evidence type="ECO:0000313" key="9">
    <source>
        <dbReference type="EMBL" id="OGI63473.1"/>
    </source>
</evidence>
<dbReference type="PROSITE" id="PS50928">
    <property type="entry name" value="ABC_TM1"/>
    <property type="match status" value="1"/>
</dbReference>
<feature type="transmembrane region" description="Helical" evidence="7">
    <location>
        <begin position="129"/>
        <end position="147"/>
    </location>
</feature>
<feature type="domain" description="ABC transmembrane type-1" evidence="8">
    <location>
        <begin position="90"/>
        <end position="285"/>
    </location>
</feature>
<evidence type="ECO:0000313" key="10">
    <source>
        <dbReference type="Proteomes" id="UP000179076"/>
    </source>
</evidence>
<organism evidence="9 10">
    <name type="scientific">Candidatus Muproteobacteria bacterium RBG_16_60_9</name>
    <dbReference type="NCBI Taxonomy" id="1817755"/>
    <lineage>
        <taxon>Bacteria</taxon>
        <taxon>Pseudomonadati</taxon>
        <taxon>Pseudomonadota</taxon>
        <taxon>Candidatus Muproteobacteria</taxon>
    </lineage>
</organism>
<keyword evidence="4 7" id="KW-0812">Transmembrane</keyword>
<dbReference type="SUPFAM" id="SSF161098">
    <property type="entry name" value="MetI-like"/>
    <property type="match status" value="1"/>
</dbReference>
<feature type="transmembrane region" description="Helical" evidence="7">
    <location>
        <begin position="262"/>
        <end position="285"/>
    </location>
</feature>
<dbReference type="PANTHER" id="PTHR43386">
    <property type="entry name" value="OLIGOPEPTIDE TRANSPORT SYSTEM PERMEASE PROTEIN APPC"/>
    <property type="match status" value="1"/>
</dbReference>
<keyword evidence="6 7" id="KW-0472">Membrane</keyword>
<dbReference type="GO" id="GO:0055085">
    <property type="term" value="P:transmembrane transport"/>
    <property type="evidence" value="ECO:0007669"/>
    <property type="project" value="InterPro"/>
</dbReference>
<comment type="subcellular location">
    <subcellularLocation>
        <location evidence="1 7">Cell membrane</location>
        <topology evidence="1 7">Multi-pass membrane protein</topology>
    </subcellularLocation>
</comment>
<evidence type="ECO:0000256" key="5">
    <source>
        <dbReference type="ARBA" id="ARBA00022989"/>
    </source>
</evidence>
<dbReference type="Proteomes" id="UP000179076">
    <property type="component" value="Unassembled WGS sequence"/>
</dbReference>
<evidence type="ECO:0000256" key="3">
    <source>
        <dbReference type="ARBA" id="ARBA00022475"/>
    </source>
</evidence>
<dbReference type="PANTHER" id="PTHR43386:SF1">
    <property type="entry name" value="D,D-DIPEPTIDE TRANSPORT SYSTEM PERMEASE PROTEIN DDPC-RELATED"/>
    <property type="match status" value="1"/>
</dbReference>
<feature type="transmembrane region" description="Helical" evidence="7">
    <location>
        <begin position="29"/>
        <end position="51"/>
    </location>
</feature>
<keyword evidence="5 7" id="KW-1133">Transmembrane helix</keyword>
<evidence type="ECO:0000259" key="8">
    <source>
        <dbReference type="PROSITE" id="PS50928"/>
    </source>
</evidence>
<dbReference type="EMBL" id="MFSP01000153">
    <property type="protein sequence ID" value="OGI63473.1"/>
    <property type="molecule type" value="Genomic_DNA"/>
</dbReference>
<feature type="transmembrane region" description="Helical" evidence="7">
    <location>
        <begin position="93"/>
        <end position="117"/>
    </location>
</feature>
<protein>
    <submittedName>
        <fullName evidence="9">ABC transporter permease</fullName>
    </submittedName>
</protein>
<comment type="caution">
    <text evidence="9">The sequence shown here is derived from an EMBL/GenBank/DDBJ whole genome shotgun (WGS) entry which is preliminary data.</text>
</comment>
<evidence type="ECO:0000256" key="4">
    <source>
        <dbReference type="ARBA" id="ARBA00022692"/>
    </source>
</evidence>
<dbReference type="Gene3D" id="1.10.3720.10">
    <property type="entry name" value="MetI-like"/>
    <property type="match status" value="1"/>
</dbReference>
<evidence type="ECO:0000256" key="1">
    <source>
        <dbReference type="ARBA" id="ARBA00004651"/>
    </source>
</evidence>
<dbReference type="CDD" id="cd06261">
    <property type="entry name" value="TM_PBP2"/>
    <property type="match status" value="1"/>
</dbReference>
<dbReference type="AlphaFoldDB" id="A0A1F6V1D0"/>
<dbReference type="InterPro" id="IPR050366">
    <property type="entry name" value="BP-dependent_transpt_permease"/>
</dbReference>
<reference evidence="9 10" key="1">
    <citation type="journal article" date="2016" name="Nat. Commun.">
        <title>Thousands of microbial genomes shed light on interconnected biogeochemical processes in an aquifer system.</title>
        <authorList>
            <person name="Anantharaman K."/>
            <person name="Brown C.T."/>
            <person name="Hug L.A."/>
            <person name="Sharon I."/>
            <person name="Castelle C.J."/>
            <person name="Probst A.J."/>
            <person name="Thomas B.C."/>
            <person name="Singh A."/>
            <person name="Wilkins M.J."/>
            <person name="Karaoz U."/>
            <person name="Brodie E.L."/>
            <person name="Williams K.H."/>
            <person name="Hubbard S.S."/>
            <person name="Banfield J.F."/>
        </authorList>
    </citation>
    <scope>NUCLEOTIDE SEQUENCE [LARGE SCALE GENOMIC DNA]</scope>
</reference>
<sequence length="298" mass="31849">MAATSIPTITYRVPKRRHPVMDFIVNQPLGALGLLVIIAMCLAAAFANLVAPYDPLTLDYAGLLVPPSWAHPLGTDSFGRDVFSRIIYGARTALAVGFLSSILGSTLGAIIGVASAYFGGRTDLVIQRIMDVLLSFPIIVLALTVVAVLGKNIVLGIDINLIIAIGVPMVPKVARVVRSSALAIRELPYIDAARAAGFSHSRIIFRHIVPNVAAPYLIMLTAFVAQAILLEASLSFLGLGVTEPTPAWGLMLSGAAIDFYQQAPWMIIFPGVAISLAVFAFNLFGDSLRDWLDPKIKL</sequence>
<name>A0A1F6V1D0_9PROT</name>
<evidence type="ECO:0000256" key="2">
    <source>
        <dbReference type="ARBA" id="ARBA00022448"/>
    </source>
</evidence>
<comment type="similarity">
    <text evidence="7">Belongs to the binding-protein-dependent transport system permease family.</text>
</comment>
<keyword evidence="2 7" id="KW-0813">Transport</keyword>
<keyword evidence="3" id="KW-1003">Cell membrane</keyword>